<dbReference type="HOGENOM" id="CLU_897644_0_0_1"/>
<reference evidence="2 3" key="1">
    <citation type="submission" date="2014-04" db="EMBL/GenBank/DDBJ databases">
        <authorList>
            <consortium name="DOE Joint Genome Institute"/>
            <person name="Kuo A."/>
            <person name="Ruytinx J."/>
            <person name="Rineau F."/>
            <person name="Colpaert J."/>
            <person name="Kohler A."/>
            <person name="Nagy L.G."/>
            <person name="Floudas D."/>
            <person name="Copeland A."/>
            <person name="Barry K.W."/>
            <person name="Cichocki N."/>
            <person name="Veneault-Fourrey C."/>
            <person name="LaButti K."/>
            <person name="Lindquist E.A."/>
            <person name="Lipzen A."/>
            <person name="Lundell T."/>
            <person name="Morin E."/>
            <person name="Murat C."/>
            <person name="Sun H."/>
            <person name="Tunlid A."/>
            <person name="Henrissat B."/>
            <person name="Grigoriev I.V."/>
            <person name="Hibbett D.S."/>
            <person name="Martin F."/>
            <person name="Nordberg H.P."/>
            <person name="Cantor M.N."/>
            <person name="Hua S.X."/>
        </authorList>
    </citation>
    <scope>NUCLEOTIDE SEQUENCE [LARGE SCALE GENOMIC DNA]</scope>
    <source>
        <strain evidence="2 3">UH-Slu-Lm8-n1</strain>
    </source>
</reference>
<dbReference type="STRING" id="930992.A0A0D0A9G8"/>
<sequence>MSASSSHSCDTSTPSSSPSASTDGHYDISEQCIGISVIDQGSLIDLTTSSIFRAYIHTGWLSSDSSPVSQVTPGYEYELDDISGSSPPPSSSPIVYQEHLSYEDENEETTSYSSSGSCRYSPGSTAPSHAEAESASISDCLGTKRRLPSDTKESTLFVRIISRASSARFQLEKRSMVESSVSLLTDPAHHGKTCSERRSKSYHTMEHPSSRLRTNKTLSTAKSLSRPQSTVGDSSERHFNNRGTPPLEGLGEYAEQEPPTKKARIGRDRPDLPKLRTHFLAKEPASLRRAQSLVSQISTDRDDEDVVKVR</sequence>
<dbReference type="Proteomes" id="UP000054485">
    <property type="component" value="Unassembled WGS sequence"/>
</dbReference>
<feature type="compositionally biased region" description="Acidic residues" evidence="1">
    <location>
        <begin position="301"/>
        <end position="310"/>
    </location>
</feature>
<gene>
    <name evidence="2" type="ORF">CY34DRAFT_809369</name>
</gene>
<feature type="region of interest" description="Disordered" evidence="1">
    <location>
        <begin position="1"/>
        <end position="24"/>
    </location>
</feature>
<feature type="compositionally biased region" description="Low complexity" evidence="1">
    <location>
        <begin position="1"/>
        <end position="23"/>
    </location>
</feature>
<dbReference type="AlphaFoldDB" id="A0A0D0A9G8"/>
<evidence type="ECO:0000313" key="2">
    <source>
        <dbReference type="EMBL" id="KIK38406.1"/>
    </source>
</evidence>
<reference evidence="3" key="2">
    <citation type="submission" date="2015-01" db="EMBL/GenBank/DDBJ databases">
        <title>Evolutionary Origins and Diversification of the Mycorrhizal Mutualists.</title>
        <authorList>
            <consortium name="DOE Joint Genome Institute"/>
            <consortium name="Mycorrhizal Genomics Consortium"/>
            <person name="Kohler A."/>
            <person name="Kuo A."/>
            <person name="Nagy L.G."/>
            <person name="Floudas D."/>
            <person name="Copeland A."/>
            <person name="Barry K.W."/>
            <person name="Cichocki N."/>
            <person name="Veneault-Fourrey C."/>
            <person name="LaButti K."/>
            <person name="Lindquist E.A."/>
            <person name="Lipzen A."/>
            <person name="Lundell T."/>
            <person name="Morin E."/>
            <person name="Murat C."/>
            <person name="Riley R."/>
            <person name="Ohm R."/>
            <person name="Sun H."/>
            <person name="Tunlid A."/>
            <person name="Henrissat B."/>
            <person name="Grigoriev I.V."/>
            <person name="Hibbett D.S."/>
            <person name="Martin F."/>
        </authorList>
    </citation>
    <scope>NUCLEOTIDE SEQUENCE [LARGE SCALE GENOMIC DNA]</scope>
    <source>
        <strain evidence="3">UH-Slu-Lm8-n1</strain>
    </source>
</reference>
<evidence type="ECO:0000313" key="3">
    <source>
        <dbReference type="Proteomes" id="UP000054485"/>
    </source>
</evidence>
<evidence type="ECO:0000256" key="1">
    <source>
        <dbReference type="SAM" id="MobiDB-lite"/>
    </source>
</evidence>
<accession>A0A0D0A9G8</accession>
<proteinExistence type="predicted"/>
<feature type="compositionally biased region" description="Basic and acidic residues" evidence="1">
    <location>
        <begin position="187"/>
        <end position="209"/>
    </location>
</feature>
<name>A0A0D0A9G8_9AGAM</name>
<feature type="compositionally biased region" description="Polar residues" evidence="1">
    <location>
        <begin position="211"/>
        <end position="233"/>
    </location>
</feature>
<dbReference type="EMBL" id="KN835395">
    <property type="protein sequence ID" value="KIK38406.1"/>
    <property type="molecule type" value="Genomic_DNA"/>
</dbReference>
<feature type="region of interest" description="Disordered" evidence="1">
    <location>
        <begin position="102"/>
        <end position="137"/>
    </location>
</feature>
<dbReference type="OrthoDB" id="2679637at2759"/>
<feature type="compositionally biased region" description="Low complexity" evidence="1">
    <location>
        <begin position="109"/>
        <end position="125"/>
    </location>
</feature>
<organism evidence="2 3">
    <name type="scientific">Suillus luteus UH-Slu-Lm8-n1</name>
    <dbReference type="NCBI Taxonomy" id="930992"/>
    <lineage>
        <taxon>Eukaryota</taxon>
        <taxon>Fungi</taxon>
        <taxon>Dikarya</taxon>
        <taxon>Basidiomycota</taxon>
        <taxon>Agaricomycotina</taxon>
        <taxon>Agaricomycetes</taxon>
        <taxon>Agaricomycetidae</taxon>
        <taxon>Boletales</taxon>
        <taxon>Suillineae</taxon>
        <taxon>Suillaceae</taxon>
        <taxon>Suillus</taxon>
    </lineage>
</organism>
<protein>
    <submittedName>
        <fullName evidence="2">Uncharacterized protein</fullName>
    </submittedName>
</protein>
<keyword evidence="3" id="KW-1185">Reference proteome</keyword>
<feature type="region of interest" description="Disordered" evidence="1">
    <location>
        <begin position="186"/>
        <end position="310"/>
    </location>
</feature>
<feature type="compositionally biased region" description="Basic and acidic residues" evidence="1">
    <location>
        <begin position="265"/>
        <end position="274"/>
    </location>
</feature>
<dbReference type="InParanoid" id="A0A0D0A9G8"/>